<evidence type="ECO:0000256" key="2">
    <source>
        <dbReference type="ARBA" id="ARBA00022723"/>
    </source>
</evidence>
<evidence type="ECO:0000256" key="1">
    <source>
        <dbReference type="ARBA" id="ARBA00005495"/>
    </source>
</evidence>
<accession>A0A1V6PPV0</accession>
<dbReference type="AlphaFoldDB" id="A0A1V6PPV0"/>
<keyword evidence="2" id="KW-0479">Metal-binding</keyword>
<dbReference type="Pfam" id="PF04828">
    <property type="entry name" value="GFA"/>
    <property type="match status" value="1"/>
</dbReference>
<evidence type="ECO:0000256" key="4">
    <source>
        <dbReference type="ARBA" id="ARBA00023239"/>
    </source>
</evidence>
<evidence type="ECO:0000256" key="5">
    <source>
        <dbReference type="SAM" id="MobiDB-lite"/>
    </source>
</evidence>
<proteinExistence type="inferred from homology"/>
<dbReference type="GO" id="GO:0046872">
    <property type="term" value="F:metal ion binding"/>
    <property type="evidence" value="ECO:0007669"/>
    <property type="project" value="UniProtKB-KW"/>
</dbReference>
<dbReference type="InterPro" id="IPR006913">
    <property type="entry name" value="CENP-V/GFA"/>
</dbReference>
<gene>
    <name evidence="7" type="ORF">PENANT_c067G04876</name>
</gene>
<dbReference type="EMBL" id="MDYN01000067">
    <property type="protein sequence ID" value="OQD79004.1"/>
    <property type="molecule type" value="Genomic_DNA"/>
</dbReference>
<comment type="similarity">
    <text evidence="1">Belongs to the Gfa family.</text>
</comment>
<dbReference type="PANTHER" id="PTHR33337">
    <property type="entry name" value="GFA DOMAIN-CONTAINING PROTEIN"/>
    <property type="match status" value="1"/>
</dbReference>
<dbReference type="SUPFAM" id="SSF51316">
    <property type="entry name" value="Mss4-like"/>
    <property type="match status" value="1"/>
</dbReference>
<reference evidence="8" key="1">
    <citation type="journal article" date="2017" name="Nat. Microbiol.">
        <title>Global analysis of biosynthetic gene clusters reveals vast potential of secondary metabolite production in Penicillium species.</title>
        <authorList>
            <person name="Nielsen J.C."/>
            <person name="Grijseels S."/>
            <person name="Prigent S."/>
            <person name="Ji B."/>
            <person name="Dainat J."/>
            <person name="Nielsen K.F."/>
            <person name="Frisvad J.C."/>
            <person name="Workman M."/>
            <person name="Nielsen J."/>
        </authorList>
    </citation>
    <scope>NUCLEOTIDE SEQUENCE [LARGE SCALE GENOMIC DNA]</scope>
    <source>
        <strain evidence="8">IBT 31811</strain>
    </source>
</reference>
<protein>
    <recommendedName>
        <fullName evidence="6">CENP-V/GFA domain-containing protein</fullName>
    </recommendedName>
</protein>
<evidence type="ECO:0000313" key="7">
    <source>
        <dbReference type="EMBL" id="OQD79004.1"/>
    </source>
</evidence>
<evidence type="ECO:0000313" key="8">
    <source>
        <dbReference type="Proteomes" id="UP000191672"/>
    </source>
</evidence>
<dbReference type="OrthoDB" id="9970124at2759"/>
<keyword evidence="3" id="KW-0862">Zinc</keyword>
<keyword evidence="8" id="KW-1185">Reference proteome</keyword>
<feature type="domain" description="CENP-V/GFA" evidence="6">
    <location>
        <begin position="51"/>
        <end position="170"/>
    </location>
</feature>
<feature type="region of interest" description="Disordered" evidence="5">
    <location>
        <begin position="1"/>
        <end position="31"/>
    </location>
</feature>
<evidence type="ECO:0000259" key="6">
    <source>
        <dbReference type="PROSITE" id="PS51891"/>
    </source>
</evidence>
<evidence type="ECO:0000256" key="3">
    <source>
        <dbReference type="ARBA" id="ARBA00022833"/>
    </source>
</evidence>
<organism evidence="7 8">
    <name type="scientific">Penicillium antarcticum</name>
    <dbReference type="NCBI Taxonomy" id="416450"/>
    <lineage>
        <taxon>Eukaryota</taxon>
        <taxon>Fungi</taxon>
        <taxon>Dikarya</taxon>
        <taxon>Ascomycota</taxon>
        <taxon>Pezizomycotina</taxon>
        <taxon>Eurotiomycetes</taxon>
        <taxon>Eurotiomycetidae</taxon>
        <taxon>Eurotiales</taxon>
        <taxon>Aspergillaceae</taxon>
        <taxon>Penicillium</taxon>
    </lineage>
</organism>
<dbReference type="PANTHER" id="PTHR33337:SF40">
    <property type="entry name" value="CENP-V_GFA DOMAIN-CONTAINING PROTEIN-RELATED"/>
    <property type="match status" value="1"/>
</dbReference>
<sequence length="170" mass="19768">MAEMGIGTTKDPLHRPPFTNRPPENTLKDEQWKYRSPYHNQSEEEYGPANWRAECFCGKNIYLLKQGKPLNTKYCHCRGCQITHGTPFQWACIFHKHDMLFTSDPGGLVLYSSTHKSQEYGLPAKVYCSNCRTPIMDEMRNVCLIFPQLIVLEGTDDEQREKREAFKPTY</sequence>
<name>A0A1V6PPV0_9EURO</name>
<dbReference type="Gene3D" id="3.90.1590.10">
    <property type="entry name" value="glutathione-dependent formaldehyde- activating enzyme (gfa)"/>
    <property type="match status" value="1"/>
</dbReference>
<dbReference type="GO" id="GO:0016846">
    <property type="term" value="F:carbon-sulfur lyase activity"/>
    <property type="evidence" value="ECO:0007669"/>
    <property type="project" value="InterPro"/>
</dbReference>
<dbReference type="PROSITE" id="PS51891">
    <property type="entry name" value="CENP_V_GFA"/>
    <property type="match status" value="1"/>
</dbReference>
<dbReference type="InterPro" id="IPR011057">
    <property type="entry name" value="Mss4-like_sf"/>
</dbReference>
<keyword evidence="4" id="KW-0456">Lyase</keyword>
<dbReference type="Proteomes" id="UP000191672">
    <property type="component" value="Unassembled WGS sequence"/>
</dbReference>
<comment type="caution">
    <text evidence="7">The sequence shown here is derived from an EMBL/GenBank/DDBJ whole genome shotgun (WGS) entry which is preliminary data.</text>
</comment>
<dbReference type="STRING" id="416450.A0A1V6PPV0"/>